<proteinExistence type="predicted"/>
<protein>
    <submittedName>
        <fullName evidence="1">Uncharacterized protein</fullName>
    </submittedName>
</protein>
<evidence type="ECO:0000313" key="1">
    <source>
        <dbReference type="EMBL" id="MCL9770524.1"/>
    </source>
</evidence>
<dbReference type="RefSeq" id="WP_250582037.1">
    <property type="nucleotide sequence ID" value="NZ_JAMLJN010000006.1"/>
</dbReference>
<gene>
    <name evidence="1" type="ORF">NAT47_08845</name>
</gene>
<sequence length="120" mass="14164">MFSQSLKFSYLVYEYTTNNKAFTEKYCKNIDKPALKCNGKCHLKNELAKTSETNKPVNSEQKQNTNYQTEILFFETITWYQFPSDFCFLNKIINSKYTNLYCDLFTNSSFHPPQNTLFIA</sequence>
<accession>A0ABT0THU5</accession>
<dbReference type="Proteomes" id="UP001203342">
    <property type="component" value="Unassembled WGS sequence"/>
</dbReference>
<evidence type="ECO:0000313" key="2">
    <source>
        <dbReference type="Proteomes" id="UP001203342"/>
    </source>
</evidence>
<organism evidence="1 2">
    <name type="scientific">Flavobacterium fragile</name>
    <dbReference type="NCBI Taxonomy" id="2949085"/>
    <lineage>
        <taxon>Bacteria</taxon>
        <taxon>Pseudomonadati</taxon>
        <taxon>Bacteroidota</taxon>
        <taxon>Flavobacteriia</taxon>
        <taxon>Flavobacteriales</taxon>
        <taxon>Flavobacteriaceae</taxon>
        <taxon>Flavobacterium</taxon>
    </lineage>
</organism>
<reference evidence="1 2" key="1">
    <citation type="submission" date="2022-05" db="EMBL/GenBank/DDBJ databases">
        <title>Flavobacterium sp., isolated from activated sludge.</title>
        <authorList>
            <person name="Ran Q."/>
        </authorList>
    </citation>
    <scope>NUCLEOTIDE SEQUENCE [LARGE SCALE GENOMIC DNA]</scope>
    <source>
        <strain evidence="1 2">HXWNR69</strain>
    </source>
</reference>
<dbReference type="EMBL" id="JAMLJN010000006">
    <property type="protein sequence ID" value="MCL9770524.1"/>
    <property type="molecule type" value="Genomic_DNA"/>
</dbReference>
<keyword evidence="2" id="KW-1185">Reference proteome</keyword>
<comment type="caution">
    <text evidence="1">The sequence shown here is derived from an EMBL/GenBank/DDBJ whole genome shotgun (WGS) entry which is preliminary data.</text>
</comment>
<name>A0ABT0THU5_9FLAO</name>